<evidence type="ECO:0000313" key="1">
    <source>
        <dbReference type="EMBL" id="VFQ93325.1"/>
    </source>
</evidence>
<dbReference type="Proteomes" id="UP000595140">
    <property type="component" value="Unassembled WGS sequence"/>
</dbReference>
<dbReference type="AlphaFoldDB" id="A0A484MWG5"/>
<accession>A0A484MWG5</accession>
<proteinExistence type="predicted"/>
<sequence length="72" mass="7747">MSLESLQDASSSFCPSHCTRYWTTALPPCLIIRLSKIAAGFKISATSLPCNHPGICGCFGSAPLKALSWDTW</sequence>
<dbReference type="EMBL" id="OOIL02004840">
    <property type="protein sequence ID" value="VFQ93325.1"/>
    <property type="molecule type" value="Genomic_DNA"/>
</dbReference>
<protein>
    <submittedName>
        <fullName evidence="1">Uncharacterized protein</fullName>
    </submittedName>
</protein>
<organism evidence="1 2">
    <name type="scientific">Cuscuta campestris</name>
    <dbReference type="NCBI Taxonomy" id="132261"/>
    <lineage>
        <taxon>Eukaryota</taxon>
        <taxon>Viridiplantae</taxon>
        <taxon>Streptophyta</taxon>
        <taxon>Embryophyta</taxon>
        <taxon>Tracheophyta</taxon>
        <taxon>Spermatophyta</taxon>
        <taxon>Magnoliopsida</taxon>
        <taxon>eudicotyledons</taxon>
        <taxon>Gunneridae</taxon>
        <taxon>Pentapetalae</taxon>
        <taxon>asterids</taxon>
        <taxon>lamiids</taxon>
        <taxon>Solanales</taxon>
        <taxon>Convolvulaceae</taxon>
        <taxon>Cuscuteae</taxon>
        <taxon>Cuscuta</taxon>
        <taxon>Cuscuta subgen. Grammica</taxon>
        <taxon>Cuscuta sect. Cleistogrammica</taxon>
    </lineage>
</organism>
<reference evidence="1 2" key="1">
    <citation type="submission" date="2018-04" db="EMBL/GenBank/DDBJ databases">
        <authorList>
            <person name="Vogel A."/>
        </authorList>
    </citation>
    <scope>NUCLEOTIDE SEQUENCE [LARGE SCALE GENOMIC DNA]</scope>
</reference>
<evidence type="ECO:0000313" key="2">
    <source>
        <dbReference type="Proteomes" id="UP000595140"/>
    </source>
</evidence>
<gene>
    <name evidence="1" type="ORF">CCAM_LOCUS35101</name>
</gene>
<keyword evidence="2" id="KW-1185">Reference proteome</keyword>
<name>A0A484MWG5_9ASTE</name>